<evidence type="ECO:0000259" key="2">
    <source>
        <dbReference type="Pfam" id="PF02829"/>
    </source>
</evidence>
<feature type="binding site" evidence="1">
    <location>
        <position position="90"/>
    </location>
    <ligand>
        <name>Ni(2+)</name>
        <dbReference type="ChEBI" id="CHEBI:49786"/>
    </ligand>
</feature>
<evidence type="ECO:0000313" key="4">
    <source>
        <dbReference type="EMBL" id="EPD29408.1"/>
    </source>
</evidence>
<dbReference type="InterPro" id="IPR036390">
    <property type="entry name" value="WH_DNA-bd_sf"/>
</dbReference>
<organism evidence="4 5">
    <name type="scientific">Gleimia europaea ACS-120-V-Col10b</name>
    <dbReference type="NCBI Taxonomy" id="883069"/>
    <lineage>
        <taxon>Bacteria</taxon>
        <taxon>Bacillati</taxon>
        <taxon>Actinomycetota</taxon>
        <taxon>Actinomycetes</taxon>
        <taxon>Actinomycetales</taxon>
        <taxon>Actinomycetaceae</taxon>
        <taxon>Gleimia</taxon>
    </lineage>
</organism>
<dbReference type="AlphaFoldDB" id="A0A9W5RCW9"/>
<feature type="binding site" evidence="1">
    <location>
        <position position="149"/>
    </location>
    <ligand>
        <name>Ni(2+)</name>
        <dbReference type="ChEBI" id="CHEBI:49786"/>
    </ligand>
</feature>
<sequence>MVRNGSRAGNNDRRTAILSKLESSRTPISATKLGDWLGVTRQVIVKDVALLRAEGIPILSTNRGYILNRPIQLPRREFWVRHDYLATKTELEIIVEHGGRILDVKIDHPQYGEISADLNVVSPKSLKSFLESFERHQRLSRLTDGYHKHTVEADNEETLDAIEAALGEHGFLSEPK</sequence>
<dbReference type="Gene3D" id="1.10.10.10">
    <property type="entry name" value="Winged helix-like DNA-binding domain superfamily/Winged helix DNA-binding domain"/>
    <property type="match status" value="1"/>
</dbReference>
<dbReference type="InterPro" id="IPR035922">
    <property type="entry name" value="3H_dom_sf"/>
</dbReference>
<dbReference type="RefSeq" id="WP_016445041.1">
    <property type="nucleotide sequence ID" value="NZ_KE150268.1"/>
</dbReference>
<dbReference type="GO" id="GO:0046872">
    <property type="term" value="F:metal ion binding"/>
    <property type="evidence" value="ECO:0007669"/>
    <property type="project" value="UniProtKB-KW"/>
</dbReference>
<accession>A0A9W5RCW9</accession>
<keyword evidence="1" id="KW-0479">Metal-binding</keyword>
<gene>
    <name evidence="4" type="ORF">HMPREF9238_01725</name>
</gene>
<feature type="domain" description="3H" evidence="2">
    <location>
        <begin position="79"/>
        <end position="172"/>
    </location>
</feature>
<feature type="binding site" evidence="1">
    <location>
        <position position="147"/>
    </location>
    <ligand>
        <name>Ni(2+)</name>
        <dbReference type="ChEBI" id="CHEBI:49786"/>
    </ligand>
</feature>
<dbReference type="OrthoDB" id="9792661at2"/>
<protein>
    <submittedName>
        <fullName evidence="4">Uncharacterized protein</fullName>
    </submittedName>
</protein>
<dbReference type="Proteomes" id="UP000014387">
    <property type="component" value="Unassembled WGS sequence"/>
</dbReference>
<dbReference type="PANTHER" id="PTHR40068">
    <property type="entry name" value="TRANSCRIPTION REPRESSOR NIAR-RELATED"/>
    <property type="match status" value="1"/>
</dbReference>
<dbReference type="PANTHER" id="PTHR40068:SF1">
    <property type="entry name" value="TRANSCRIPTION REPRESSOR NIAR-RELATED"/>
    <property type="match status" value="1"/>
</dbReference>
<name>A0A9W5RCW9_9ACTO</name>
<dbReference type="SUPFAM" id="SSF75500">
    <property type="entry name" value="Putative transcriptional regulator TM1602, C-terminal domain"/>
    <property type="match status" value="1"/>
</dbReference>
<dbReference type="InterPro" id="IPR013196">
    <property type="entry name" value="HTH_11"/>
</dbReference>
<dbReference type="Pfam" id="PF02829">
    <property type="entry name" value="3H"/>
    <property type="match status" value="1"/>
</dbReference>
<evidence type="ECO:0000259" key="3">
    <source>
        <dbReference type="Pfam" id="PF08279"/>
    </source>
</evidence>
<dbReference type="Pfam" id="PF08279">
    <property type="entry name" value="HTH_11"/>
    <property type="match status" value="1"/>
</dbReference>
<dbReference type="Gene3D" id="3.30.1340.20">
    <property type="entry name" value="3H domain"/>
    <property type="match status" value="1"/>
</dbReference>
<keyword evidence="5" id="KW-1185">Reference proteome</keyword>
<dbReference type="InterPro" id="IPR026043">
    <property type="entry name" value="NadR"/>
</dbReference>
<dbReference type="InterPro" id="IPR036388">
    <property type="entry name" value="WH-like_DNA-bd_sf"/>
</dbReference>
<dbReference type="PIRSF" id="PIRSF037847">
    <property type="entry name" value="NiaR"/>
    <property type="match status" value="1"/>
</dbReference>
<comment type="caution">
    <text evidence="4">The sequence shown here is derived from an EMBL/GenBank/DDBJ whole genome shotgun (WGS) entry which is preliminary data.</text>
</comment>
<evidence type="ECO:0000313" key="5">
    <source>
        <dbReference type="Proteomes" id="UP000014387"/>
    </source>
</evidence>
<reference evidence="4 5" key="1">
    <citation type="submission" date="2013-05" db="EMBL/GenBank/DDBJ databases">
        <title>The Genome Sequence of Actinomyces europaeus ACS-120-V-COL10B.</title>
        <authorList>
            <consortium name="The Broad Institute Genomics Platform"/>
            <person name="Earl A."/>
            <person name="Ward D."/>
            <person name="Feldgarden M."/>
            <person name="Gevers D."/>
            <person name="Saerens B."/>
            <person name="Vaneechoutte M."/>
            <person name="Walker B."/>
            <person name="Young S."/>
            <person name="Zeng Q."/>
            <person name="Gargeya S."/>
            <person name="Fitzgerald M."/>
            <person name="Haas B."/>
            <person name="Abouelleil A."/>
            <person name="Allen A.W."/>
            <person name="Alvarado L."/>
            <person name="Arachchi H.M."/>
            <person name="Berlin A.M."/>
            <person name="Chapman S.B."/>
            <person name="Gainer-Dewar J."/>
            <person name="Goldberg J."/>
            <person name="Griggs A."/>
            <person name="Gujja S."/>
            <person name="Hansen M."/>
            <person name="Howarth C."/>
            <person name="Imamovic A."/>
            <person name="Ireland A."/>
            <person name="Larimer J."/>
            <person name="McCowan C."/>
            <person name="Murphy C."/>
            <person name="Pearson M."/>
            <person name="Poon T.W."/>
            <person name="Priest M."/>
            <person name="Roberts A."/>
            <person name="Saif S."/>
            <person name="Shea T."/>
            <person name="Sisk P."/>
            <person name="Sykes S."/>
            <person name="Wortman J."/>
            <person name="Nusbaum C."/>
            <person name="Birren B."/>
        </authorList>
    </citation>
    <scope>NUCLEOTIDE SEQUENCE [LARGE SCALE GENOMIC DNA]</scope>
    <source>
        <strain evidence="4 5">ACS-120-V-Col10b</strain>
    </source>
</reference>
<evidence type="ECO:0000256" key="1">
    <source>
        <dbReference type="PIRSR" id="PIRSR037847-1"/>
    </source>
</evidence>
<feature type="domain" description="Helix-turn-helix type 11" evidence="3">
    <location>
        <begin position="13"/>
        <end position="66"/>
    </location>
</feature>
<dbReference type="InterPro" id="IPR004173">
    <property type="entry name" value="3H_domain"/>
</dbReference>
<dbReference type="SUPFAM" id="SSF46785">
    <property type="entry name" value="Winged helix' DNA-binding domain"/>
    <property type="match status" value="1"/>
</dbReference>
<proteinExistence type="predicted"/>
<dbReference type="EMBL" id="AGWN01000005">
    <property type="protein sequence ID" value="EPD29408.1"/>
    <property type="molecule type" value="Genomic_DNA"/>
</dbReference>
<keyword evidence="1" id="KW-0533">Nickel</keyword>
<feature type="binding site" evidence="1">
    <location>
        <position position="82"/>
    </location>
    <ligand>
        <name>Ni(2+)</name>
        <dbReference type="ChEBI" id="CHEBI:49786"/>
    </ligand>
</feature>